<evidence type="ECO:0000256" key="2">
    <source>
        <dbReference type="ARBA" id="ARBA00023043"/>
    </source>
</evidence>
<organism evidence="5 6">
    <name type="scientific">Lutibacter aestuarii</name>
    <dbReference type="NCBI Taxonomy" id="861111"/>
    <lineage>
        <taxon>Bacteria</taxon>
        <taxon>Pseudomonadati</taxon>
        <taxon>Bacteroidota</taxon>
        <taxon>Flavobacteriia</taxon>
        <taxon>Flavobacteriales</taxon>
        <taxon>Flavobacteriaceae</taxon>
        <taxon>Lutibacter</taxon>
    </lineage>
</organism>
<evidence type="ECO:0000256" key="1">
    <source>
        <dbReference type="ARBA" id="ARBA00022737"/>
    </source>
</evidence>
<gene>
    <name evidence="5" type="ORF">ACFQZW_07005</name>
</gene>
<dbReference type="SMART" id="SM00248">
    <property type="entry name" value="ANK"/>
    <property type="match status" value="2"/>
</dbReference>
<keyword evidence="1" id="KW-0677">Repeat</keyword>
<dbReference type="EMBL" id="JBHTIC010000006">
    <property type="protein sequence ID" value="MFD0761826.1"/>
    <property type="molecule type" value="Genomic_DNA"/>
</dbReference>
<keyword evidence="6" id="KW-1185">Reference proteome</keyword>
<evidence type="ECO:0000256" key="4">
    <source>
        <dbReference type="SAM" id="SignalP"/>
    </source>
</evidence>
<dbReference type="Proteomes" id="UP001597032">
    <property type="component" value="Unassembled WGS sequence"/>
</dbReference>
<dbReference type="SUPFAM" id="SSF48403">
    <property type="entry name" value="Ankyrin repeat"/>
    <property type="match status" value="1"/>
</dbReference>
<evidence type="ECO:0000313" key="5">
    <source>
        <dbReference type="EMBL" id="MFD0761826.1"/>
    </source>
</evidence>
<dbReference type="PROSITE" id="PS50088">
    <property type="entry name" value="ANK_REPEAT"/>
    <property type="match status" value="1"/>
</dbReference>
<dbReference type="PROSITE" id="PS50297">
    <property type="entry name" value="ANK_REP_REGION"/>
    <property type="match status" value="1"/>
</dbReference>
<dbReference type="InterPro" id="IPR002110">
    <property type="entry name" value="Ankyrin_rpt"/>
</dbReference>
<dbReference type="Pfam" id="PF12796">
    <property type="entry name" value="Ank_2"/>
    <property type="match status" value="1"/>
</dbReference>
<dbReference type="InterPro" id="IPR036770">
    <property type="entry name" value="Ankyrin_rpt-contain_sf"/>
</dbReference>
<keyword evidence="4" id="KW-0732">Signal</keyword>
<keyword evidence="2 3" id="KW-0040">ANK repeat</keyword>
<evidence type="ECO:0000313" key="6">
    <source>
        <dbReference type="Proteomes" id="UP001597032"/>
    </source>
</evidence>
<protein>
    <submittedName>
        <fullName evidence="5">Ankyrin repeat domain-containing protein</fullName>
    </submittedName>
</protein>
<dbReference type="PANTHER" id="PTHR24193">
    <property type="entry name" value="ANKYRIN REPEAT PROTEIN"/>
    <property type="match status" value="1"/>
</dbReference>
<evidence type="ECO:0000256" key="3">
    <source>
        <dbReference type="PROSITE-ProRule" id="PRU00023"/>
    </source>
</evidence>
<dbReference type="InterPro" id="IPR050663">
    <property type="entry name" value="Ankyrin-SOCS_Box"/>
</dbReference>
<feature type="repeat" description="ANK" evidence="3">
    <location>
        <begin position="69"/>
        <end position="101"/>
    </location>
</feature>
<name>A0ABW2Z7B6_9FLAO</name>
<dbReference type="PANTHER" id="PTHR24193:SF121">
    <property type="entry name" value="ADA2A-CONTAINING COMPLEX COMPONENT 3, ISOFORM D"/>
    <property type="match status" value="1"/>
</dbReference>
<reference evidence="6" key="1">
    <citation type="journal article" date="2019" name="Int. J. Syst. Evol. Microbiol.">
        <title>The Global Catalogue of Microorganisms (GCM) 10K type strain sequencing project: providing services to taxonomists for standard genome sequencing and annotation.</title>
        <authorList>
            <consortium name="The Broad Institute Genomics Platform"/>
            <consortium name="The Broad Institute Genome Sequencing Center for Infectious Disease"/>
            <person name="Wu L."/>
            <person name="Ma J."/>
        </authorList>
    </citation>
    <scope>NUCLEOTIDE SEQUENCE [LARGE SCALE GENOMIC DNA]</scope>
    <source>
        <strain evidence="6">CCUG 60022</strain>
    </source>
</reference>
<dbReference type="RefSeq" id="WP_298265465.1">
    <property type="nucleotide sequence ID" value="NZ_JBHTIC010000006.1"/>
</dbReference>
<comment type="caution">
    <text evidence="5">The sequence shown here is derived from an EMBL/GenBank/DDBJ whole genome shotgun (WGS) entry which is preliminary data.</text>
</comment>
<feature type="chain" id="PRO_5047343985" evidence="4">
    <location>
        <begin position="22"/>
        <end position="141"/>
    </location>
</feature>
<accession>A0ABW2Z7B6</accession>
<dbReference type="Gene3D" id="1.25.40.20">
    <property type="entry name" value="Ankyrin repeat-containing domain"/>
    <property type="match status" value="1"/>
</dbReference>
<sequence length="141" mass="15890">MKKLVVALVVIFAITFQKVEAKNNLNPNLKIIEKPFTNVNAFCTLIRMGDVVAVKALIDEGVDINRKSTGLTPLMFAARYNKVEIVKLLIENGAKLKVKSDRLKITALKYAELSNAKECYKVIKSALEEEKLQKKQKRNRG</sequence>
<feature type="signal peptide" evidence="4">
    <location>
        <begin position="1"/>
        <end position="21"/>
    </location>
</feature>
<proteinExistence type="predicted"/>